<reference evidence="2 3" key="1">
    <citation type="journal article" date="2019" name="Sci. Rep.">
        <title>Comparative genomics of chytrid fungi reveal insights into the obligate biotrophic and pathogenic lifestyle of Synchytrium endobioticum.</title>
        <authorList>
            <person name="van de Vossenberg B.T.L.H."/>
            <person name="Warris S."/>
            <person name="Nguyen H.D.T."/>
            <person name="van Gent-Pelzer M.P.E."/>
            <person name="Joly D.L."/>
            <person name="van de Geest H.C."/>
            <person name="Bonants P.J.M."/>
            <person name="Smith D.S."/>
            <person name="Levesque C.A."/>
            <person name="van der Lee T.A.J."/>
        </authorList>
    </citation>
    <scope>NUCLEOTIDE SEQUENCE [LARGE SCALE GENOMIC DNA]</scope>
    <source>
        <strain evidence="2 3">LEV6574</strain>
    </source>
</reference>
<evidence type="ECO:0000256" key="1">
    <source>
        <dbReference type="SAM" id="MobiDB-lite"/>
    </source>
</evidence>
<protein>
    <submittedName>
        <fullName evidence="2">Uncharacterized protein</fullName>
    </submittedName>
</protein>
<proteinExistence type="predicted"/>
<feature type="compositionally biased region" description="Low complexity" evidence="1">
    <location>
        <begin position="90"/>
        <end position="100"/>
    </location>
</feature>
<dbReference type="VEuPathDB" id="FungiDB:SeMB42_g07206"/>
<dbReference type="EMBL" id="QEAM01000103">
    <property type="protein sequence ID" value="TPX46483.1"/>
    <property type="molecule type" value="Genomic_DNA"/>
</dbReference>
<evidence type="ECO:0000313" key="3">
    <source>
        <dbReference type="Proteomes" id="UP000320475"/>
    </source>
</evidence>
<feature type="region of interest" description="Disordered" evidence="1">
    <location>
        <begin position="90"/>
        <end position="114"/>
    </location>
</feature>
<gene>
    <name evidence="2" type="ORF">SeLEV6574_g03227</name>
</gene>
<sequence>MSKDGSCAVVLWIQLFKRVAERANDTHVAVEELGRAARLFVPDDVADVDALCRYITKHEDFRDDLSGIGPHKLYVYSDIECRDMVPADSPVPSSTSCSTPLRVVRPSSRPTERVPSSIESAGLWLMSGSVSNALTTKGIRSLLYRLADGQLGYYDPCQKNALFYQGQTLMIHIVFERKEQALQFDSRLQNEAYTMGSALKGVQISVKIESHIHHHPTQLIRIYSHHYSPTESESPQDSMITIAETTICSINTPEFRYQRIEADRVFGPFGKAESCHVMSREHCLSMMHATQKFQL</sequence>
<dbReference type="OrthoDB" id="2130525at2759"/>
<comment type="caution">
    <text evidence="2">The sequence shown here is derived from an EMBL/GenBank/DDBJ whole genome shotgun (WGS) entry which is preliminary data.</text>
</comment>
<dbReference type="AlphaFoldDB" id="A0A507D4U0"/>
<accession>A0A507D4U0</accession>
<dbReference type="Proteomes" id="UP000320475">
    <property type="component" value="Unassembled WGS sequence"/>
</dbReference>
<organism evidence="2 3">
    <name type="scientific">Synchytrium endobioticum</name>
    <dbReference type="NCBI Taxonomy" id="286115"/>
    <lineage>
        <taxon>Eukaryota</taxon>
        <taxon>Fungi</taxon>
        <taxon>Fungi incertae sedis</taxon>
        <taxon>Chytridiomycota</taxon>
        <taxon>Chytridiomycota incertae sedis</taxon>
        <taxon>Chytridiomycetes</taxon>
        <taxon>Synchytriales</taxon>
        <taxon>Synchytriaceae</taxon>
        <taxon>Synchytrium</taxon>
    </lineage>
</organism>
<evidence type="ECO:0000313" key="2">
    <source>
        <dbReference type="EMBL" id="TPX46483.1"/>
    </source>
</evidence>
<name>A0A507D4U0_9FUNG</name>